<dbReference type="Gene3D" id="3.30.160.60">
    <property type="entry name" value="Classic Zinc Finger"/>
    <property type="match status" value="3"/>
</dbReference>
<dbReference type="SUPFAM" id="SSF57667">
    <property type="entry name" value="beta-beta-alpha zinc fingers"/>
    <property type="match status" value="2"/>
</dbReference>
<evidence type="ECO:0000259" key="12">
    <source>
        <dbReference type="PROSITE" id="PS50157"/>
    </source>
</evidence>
<dbReference type="GO" id="GO:0008270">
    <property type="term" value="F:zinc ion binding"/>
    <property type="evidence" value="ECO:0007669"/>
    <property type="project" value="UniProtKB-KW"/>
</dbReference>
<dbReference type="Proteomes" id="UP000274429">
    <property type="component" value="Unassembled WGS sequence"/>
</dbReference>
<keyword evidence="6" id="KW-0862">Zinc</keyword>
<dbReference type="PANTHER" id="PTHR24408:SF58">
    <property type="entry name" value="TRANSCRIPTION FACTOR (TFIIIA), PUTATIVE (AFU_ORTHOLOGUE AFUA_1G05150)-RELATED"/>
    <property type="match status" value="1"/>
</dbReference>
<dbReference type="SMART" id="SM00355">
    <property type="entry name" value="ZnF_C2H2"/>
    <property type="match status" value="4"/>
</dbReference>
<reference evidence="15" key="1">
    <citation type="submission" date="2017-02" db="UniProtKB">
        <authorList>
            <consortium name="WormBaseParasite"/>
        </authorList>
    </citation>
    <scope>IDENTIFICATION</scope>
</reference>
<keyword evidence="5 11" id="KW-0863">Zinc-finger</keyword>
<dbReference type="PROSITE" id="PS00028">
    <property type="entry name" value="ZINC_FINGER_C2H2_1"/>
    <property type="match status" value="1"/>
</dbReference>
<dbReference type="WBParaSite" id="TTAC_0000074001-mRNA-1">
    <property type="protein sequence ID" value="TTAC_0000074001-mRNA-1"/>
    <property type="gene ID" value="TTAC_0000074001"/>
</dbReference>
<keyword evidence="14" id="KW-1185">Reference proteome</keyword>
<keyword evidence="3" id="KW-0479">Metal-binding</keyword>
<evidence type="ECO:0000256" key="3">
    <source>
        <dbReference type="ARBA" id="ARBA00022723"/>
    </source>
</evidence>
<evidence type="ECO:0000256" key="1">
    <source>
        <dbReference type="ARBA" id="ARBA00004123"/>
    </source>
</evidence>
<protein>
    <submittedName>
        <fullName evidence="15">C2H2-type domain-containing protein</fullName>
    </submittedName>
</protein>
<evidence type="ECO:0000256" key="9">
    <source>
        <dbReference type="ARBA" id="ARBA00023163"/>
    </source>
</evidence>
<keyword evidence="4" id="KW-0677">Repeat</keyword>
<feature type="domain" description="C2H2-type" evidence="12">
    <location>
        <begin position="281"/>
        <end position="308"/>
    </location>
</feature>
<accession>A0A0R3WJA3</accession>
<reference evidence="13 14" key="2">
    <citation type="submission" date="2018-11" db="EMBL/GenBank/DDBJ databases">
        <authorList>
            <consortium name="Pathogen Informatics"/>
        </authorList>
    </citation>
    <scope>NUCLEOTIDE SEQUENCE [LARGE SCALE GENOMIC DNA]</scope>
</reference>
<evidence type="ECO:0000256" key="5">
    <source>
        <dbReference type="ARBA" id="ARBA00022771"/>
    </source>
</evidence>
<dbReference type="Pfam" id="PF00096">
    <property type="entry name" value="zf-C2H2"/>
    <property type="match status" value="2"/>
</dbReference>
<evidence type="ECO:0000256" key="8">
    <source>
        <dbReference type="ARBA" id="ARBA00023125"/>
    </source>
</evidence>
<dbReference type="PROSITE" id="PS50157">
    <property type="entry name" value="ZINC_FINGER_C2H2_2"/>
    <property type="match status" value="2"/>
</dbReference>
<keyword evidence="7" id="KW-0805">Transcription regulation</keyword>
<dbReference type="FunFam" id="3.30.160.60:FF:000446">
    <property type="entry name" value="Zinc finger protein"/>
    <property type="match status" value="1"/>
</dbReference>
<dbReference type="GO" id="GO:0043565">
    <property type="term" value="F:sequence-specific DNA binding"/>
    <property type="evidence" value="ECO:0007669"/>
    <property type="project" value="TreeGrafter"/>
</dbReference>
<keyword evidence="8" id="KW-0238">DNA-binding</keyword>
<comment type="subcellular location">
    <subcellularLocation>
        <location evidence="1">Nucleus</location>
    </subcellularLocation>
</comment>
<name>A0A0R3WJA3_HYDTA</name>
<keyword evidence="9" id="KW-0804">Transcription</keyword>
<gene>
    <name evidence="13" type="ORF">TTAC_LOCUS741</name>
</gene>
<dbReference type="GO" id="GO:0000981">
    <property type="term" value="F:DNA-binding transcription factor activity, RNA polymerase II-specific"/>
    <property type="evidence" value="ECO:0007669"/>
    <property type="project" value="TreeGrafter"/>
</dbReference>
<dbReference type="GO" id="GO:0003690">
    <property type="term" value="F:double-stranded DNA binding"/>
    <property type="evidence" value="ECO:0007669"/>
    <property type="project" value="UniProtKB-ARBA"/>
</dbReference>
<evidence type="ECO:0000313" key="14">
    <source>
        <dbReference type="Proteomes" id="UP000274429"/>
    </source>
</evidence>
<dbReference type="PANTHER" id="PTHR24408">
    <property type="entry name" value="ZINC FINGER PROTEIN"/>
    <property type="match status" value="1"/>
</dbReference>
<dbReference type="InterPro" id="IPR013087">
    <property type="entry name" value="Znf_C2H2_type"/>
</dbReference>
<dbReference type="AlphaFoldDB" id="A0A0R3WJA3"/>
<dbReference type="EMBL" id="UYWX01000087">
    <property type="protein sequence ID" value="VDM16921.1"/>
    <property type="molecule type" value="Genomic_DNA"/>
</dbReference>
<dbReference type="FunFam" id="3.30.160.60:FF:001370">
    <property type="entry name" value="Zinc finger protein"/>
    <property type="match status" value="1"/>
</dbReference>
<dbReference type="OrthoDB" id="8113227at2759"/>
<dbReference type="STRING" id="6205.A0A0R3WJA3"/>
<comment type="similarity">
    <text evidence="2">Belongs to the krueppel C2H2-type zinc-finger protein family.</text>
</comment>
<proteinExistence type="inferred from homology"/>
<evidence type="ECO:0000256" key="4">
    <source>
        <dbReference type="ARBA" id="ARBA00022737"/>
    </source>
</evidence>
<feature type="domain" description="C2H2-type" evidence="12">
    <location>
        <begin position="252"/>
        <end position="280"/>
    </location>
</feature>
<sequence length="367" mass="39995">MDDSANDHICGSHGRDTSLLNVVLDELPQEMCKSNDFTLKPLAIPASPSSTTPQVPKSPCCASSREAGNSCSQFHDLSYVPHVCSTLNMALNLEDSLRLIHGIACSKLDMHLRQMTSVDVTNASSSYALSLCCSRTGVSCLCAVGPCSCSSALPSSSPQQLTASASCQTDDLTDTHALEALSPSSLFSLSEKQSVDLDKATISQDLSFLNSLIQPSSSASSTNDLSIQPAPQTLVDPPPVGKNICPSKMLPFSCSFCGRIYRQKVHLRKHVMAQHTKQKPFFCPHCAYTTVEKSHLTVHIRTHTGERPYICRVCHYSSSQNCTLKSHYLRKHPESKINCVTCGGTYVTELEYQNHLKNCVSTFDRTL</sequence>
<evidence type="ECO:0000256" key="11">
    <source>
        <dbReference type="PROSITE-ProRule" id="PRU00042"/>
    </source>
</evidence>
<evidence type="ECO:0000256" key="7">
    <source>
        <dbReference type="ARBA" id="ARBA00023015"/>
    </source>
</evidence>
<evidence type="ECO:0000256" key="2">
    <source>
        <dbReference type="ARBA" id="ARBA00006991"/>
    </source>
</evidence>
<evidence type="ECO:0000313" key="13">
    <source>
        <dbReference type="EMBL" id="VDM16921.1"/>
    </source>
</evidence>
<keyword evidence="10" id="KW-0539">Nucleus</keyword>
<evidence type="ECO:0000313" key="15">
    <source>
        <dbReference type="WBParaSite" id="TTAC_0000074001-mRNA-1"/>
    </source>
</evidence>
<dbReference type="InterPro" id="IPR036236">
    <property type="entry name" value="Znf_C2H2_sf"/>
</dbReference>
<dbReference type="GO" id="GO:0005634">
    <property type="term" value="C:nucleus"/>
    <property type="evidence" value="ECO:0007669"/>
    <property type="project" value="UniProtKB-SubCell"/>
</dbReference>
<evidence type="ECO:0000256" key="10">
    <source>
        <dbReference type="ARBA" id="ARBA00023242"/>
    </source>
</evidence>
<organism evidence="15">
    <name type="scientific">Hydatigena taeniaeformis</name>
    <name type="common">Feline tapeworm</name>
    <name type="synonym">Taenia taeniaeformis</name>
    <dbReference type="NCBI Taxonomy" id="6205"/>
    <lineage>
        <taxon>Eukaryota</taxon>
        <taxon>Metazoa</taxon>
        <taxon>Spiralia</taxon>
        <taxon>Lophotrochozoa</taxon>
        <taxon>Platyhelminthes</taxon>
        <taxon>Cestoda</taxon>
        <taxon>Eucestoda</taxon>
        <taxon>Cyclophyllidea</taxon>
        <taxon>Taeniidae</taxon>
        <taxon>Hydatigera</taxon>
    </lineage>
</organism>
<evidence type="ECO:0000256" key="6">
    <source>
        <dbReference type="ARBA" id="ARBA00022833"/>
    </source>
</evidence>